<dbReference type="Pfam" id="PF25969">
    <property type="entry name" value="NUDT9_N"/>
    <property type="match status" value="1"/>
</dbReference>
<evidence type="ECO:0000259" key="1">
    <source>
        <dbReference type="PROSITE" id="PS51462"/>
    </source>
</evidence>
<proteinExistence type="predicted"/>
<evidence type="ECO:0000313" key="3">
    <source>
        <dbReference type="Proteomes" id="UP000054632"/>
    </source>
</evidence>
<dbReference type="AlphaFoldDB" id="A0A0V1EZN7"/>
<dbReference type="Proteomes" id="UP000054632">
    <property type="component" value="Unassembled WGS sequence"/>
</dbReference>
<reference evidence="2 3" key="1">
    <citation type="submission" date="2015-01" db="EMBL/GenBank/DDBJ databases">
        <title>Evolution of Trichinella species and genotypes.</title>
        <authorList>
            <person name="Korhonen P.K."/>
            <person name="Edoardo P."/>
            <person name="Giuseppe L.R."/>
            <person name="Gasser R.B."/>
        </authorList>
    </citation>
    <scope>NUCLEOTIDE SEQUENCE [LARGE SCALE GENOMIC DNA]</scope>
    <source>
        <strain evidence="2">ISS13</strain>
    </source>
</reference>
<sequence>MLYLNVTFHTVTVKINDFLKNNMNRNCMGKIYLHFKCRNSVYARSSIQRFHVPDDHVKWSVFFDDYRPVEYTAANVAQASWADPEIAQLGFEPKFNQIDGPINRKSYCGKYSILNGRPLNPVGRTGISGRGCLGRWGPNHAVDPIVTRWKRQTDGTIQVNRTTNRPILQFVSILRGDSHEWAIPGGMVDAGELVTDALKREFMEEAFDIVNVSSQHQKASIEKLVTESFQQAEVIYEGYVDDPRNTDNAWMETAAYNIHDETGEGLGSAELRAGSDAVRTKWTDISSDAKLYASHSKMLKTVAVLRDAHW</sequence>
<dbReference type="PANTHER" id="PTHR13030:SF8">
    <property type="entry name" value="ADP-RIBOSE PYROPHOSPHATASE, MITOCHONDRIAL"/>
    <property type="match status" value="1"/>
</dbReference>
<dbReference type="PROSITE" id="PS51462">
    <property type="entry name" value="NUDIX"/>
    <property type="match status" value="1"/>
</dbReference>
<dbReference type="InterPro" id="IPR000086">
    <property type="entry name" value="NUDIX_hydrolase_dom"/>
</dbReference>
<dbReference type="Gene3D" id="3.90.79.10">
    <property type="entry name" value="Nucleoside Triphosphate Pyrophosphohydrolase"/>
    <property type="match status" value="1"/>
</dbReference>
<accession>A0A0V1EZN7</accession>
<dbReference type="Pfam" id="PF00293">
    <property type="entry name" value="NUDIX"/>
    <property type="match status" value="1"/>
</dbReference>
<protein>
    <submittedName>
        <fullName evidence="2">ADP-ribose pyrophosphatase, mitochondrial</fullName>
    </submittedName>
</protein>
<dbReference type="EMBL" id="JYDR01000002">
    <property type="protein sequence ID" value="KRY79318.1"/>
    <property type="molecule type" value="Genomic_DNA"/>
</dbReference>
<gene>
    <name evidence="2" type="primary">Nudt9</name>
    <name evidence="2" type="ORF">T4A_4257</name>
</gene>
<dbReference type="InterPro" id="IPR039989">
    <property type="entry name" value="NUDT9"/>
</dbReference>
<name>A0A0V1EZN7_TRIPS</name>
<dbReference type="InterPro" id="IPR015797">
    <property type="entry name" value="NUDIX_hydrolase-like_dom_sf"/>
</dbReference>
<evidence type="ECO:0000313" key="2">
    <source>
        <dbReference type="EMBL" id="KRY79318.1"/>
    </source>
</evidence>
<dbReference type="CDD" id="cd03670">
    <property type="entry name" value="NUDIX_ADPRase_Nudt9"/>
    <property type="match status" value="1"/>
</dbReference>
<comment type="caution">
    <text evidence="2">The sequence shown here is derived from an EMBL/GenBank/DDBJ whole genome shotgun (WGS) entry which is preliminary data.</text>
</comment>
<organism evidence="2 3">
    <name type="scientific">Trichinella pseudospiralis</name>
    <name type="common">Parasitic roundworm</name>
    <dbReference type="NCBI Taxonomy" id="6337"/>
    <lineage>
        <taxon>Eukaryota</taxon>
        <taxon>Metazoa</taxon>
        <taxon>Ecdysozoa</taxon>
        <taxon>Nematoda</taxon>
        <taxon>Enoplea</taxon>
        <taxon>Dorylaimia</taxon>
        <taxon>Trichinellida</taxon>
        <taxon>Trichinellidae</taxon>
        <taxon>Trichinella</taxon>
    </lineage>
</organism>
<dbReference type="SUPFAM" id="SSF55811">
    <property type="entry name" value="Nudix"/>
    <property type="match status" value="1"/>
</dbReference>
<dbReference type="GO" id="GO:0047631">
    <property type="term" value="F:ADP-ribose diphosphatase activity"/>
    <property type="evidence" value="ECO:0007669"/>
    <property type="project" value="InterPro"/>
</dbReference>
<dbReference type="PANTHER" id="PTHR13030">
    <property type="entry name" value="NUDIX HYDROLASE"/>
    <property type="match status" value="1"/>
</dbReference>
<feature type="domain" description="Nudix hydrolase" evidence="1">
    <location>
        <begin position="149"/>
        <end position="306"/>
    </location>
</feature>